<protein>
    <recommendedName>
        <fullName evidence="5">RNA polymerase sigma-70 domain-containing protein</fullName>
    </recommendedName>
</protein>
<gene>
    <name evidence="4" type="ORF">RMAR1173_LOCUS20927</name>
</gene>
<dbReference type="Gene3D" id="1.20.120.1810">
    <property type="match status" value="1"/>
</dbReference>
<dbReference type="GO" id="GO:0003700">
    <property type="term" value="F:DNA-binding transcription factor activity"/>
    <property type="evidence" value="ECO:0007669"/>
    <property type="project" value="InterPro"/>
</dbReference>
<dbReference type="InterPro" id="IPR013325">
    <property type="entry name" value="RNA_pol_sigma_r2"/>
</dbReference>
<comment type="similarity">
    <text evidence="1">Belongs to the sigma-70 factor family.</text>
</comment>
<feature type="region of interest" description="Disordered" evidence="2">
    <location>
        <begin position="444"/>
        <end position="541"/>
    </location>
</feature>
<evidence type="ECO:0000256" key="3">
    <source>
        <dbReference type="SAM" id="SignalP"/>
    </source>
</evidence>
<sequence length="541" mass="59671">MVSSSRAGRGLGWAWLATLVALSQSFAWQGHARRRRPSLLGVASTRGHDLPRTQHHHVEDSSRASGGGAAVGGAETPRRRLPEEALSSYMVNPTSSQPRGSAAPELQGEELMQWQRNMMTLIKPFRNVELERQKDPSATDAQLATRLGYRDVADMRRAIQVGSQAREEMILRHLPIVFKYQRKYAEWAARRGLSAQELFQEGSVALVRVLDRFTDLYPEGFKATFGSYVQQWVKADMLRAINEQRHGLRVPGHFMRDFAPLKRIRDELSALQGREVTLEEWAEHVNVPAQTLASYLERDRVAETLSLSKPHVTTGTTLESQLVAQGDSPESAMSKRDINEVLLSAINALPERDAELIRLRFGVGRDGAMDQPTMTQRDVAELWGRHQPEISALEAQALDNLREALRLDSDRGKALRAAASDTAVGFTPLREVENVDGELVRWPASPAALTPTGTAAPARPRSARGLHRALPPSISGEPPHRSQKLLGSSLPSEAKNGASEPPLHGSDQAVEAVDWPESPLSSVGDNEQDLADEDGRIIFGR</sequence>
<reference evidence="4" key="1">
    <citation type="submission" date="2021-01" db="EMBL/GenBank/DDBJ databases">
        <authorList>
            <person name="Corre E."/>
            <person name="Pelletier E."/>
            <person name="Niang G."/>
            <person name="Scheremetjew M."/>
            <person name="Finn R."/>
            <person name="Kale V."/>
            <person name="Holt S."/>
            <person name="Cochrane G."/>
            <person name="Meng A."/>
            <person name="Brown T."/>
            <person name="Cohen L."/>
        </authorList>
    </citation>
    <scope>NUCLEOTIDE SEQUENCE</scope>
    <source>
        <strain evidence="4">CCMP1243</strain>
    </source>
</reference>
<dbReference type="SUPFAM" id="SSF88946">
    <property type="entry name" value="Sigma2 domain of RNA polymerase sigma factors"/>
    <property type="match status" value="1"/>
</dbReference>
<organism evidence="4">
    <name type="scientific">Rhizochromulina marina</name>
    <dbReference type="NCBI Taxonomy" id="1034831"/>
    <lineage>
        <taxon>Eukaryota</taxon>
        <taxon>Sar</taxon>
        <taxon>Stramenopiles</taxon>
        <taxon>Ochrophyta</taxon>
        <taxon>Dictyochophyceae</taxon>
        <taxon>Rhizochromulinales</taxon>
        <taxon>Rhizochromulina</taxon>
    </lineage>
</organism>
<feature type="compositionally biased region" description="Low complexity" evidence="2">
    <location>
        <begin position="444"/>
        <end position="460"/>
    </location>
</feature>
<evidence type="ECO:0000256" key="2">
    <source>
        <dbReference type="SAM" id="MobiDB-lite"/>
    </source>
</evidence>
<dbReference type="GO" id="GO:0006352">
    <property type="term" value="P:DNA-templated transcription initiation"/>
    <property type="evidence" value="ECO:0007669"/>
    <property type="project" value="InterPro"/>
</dbReference>
<accession>A0A7S2WVH4</accession>
<dbReference type="Gene3D" id="1.20.140.160">
    <property type="match status" value="1"/>
</dbReference>
<dbReference type="AlphaFoldDB" id="A0A7S2WVH4"/>
<dbReference type="PANTHER" id="PTHR30603:SF47">
    <property type="entry name" value="RNA POLYMERASE SIGMA FACTOR SIGD, CHLOROPLASTIC"/>
    <property type="match status" value="1"/>
</dbReference>
<dbReference type="InterPro" id="IPR014284">
    <property type="entry name" value="RNA_pol_sigma-70_dom"/>
</dbReference>
<feature type="chain" id="PRO_5031196369" description="RNA polymerase sigma-70 domain-containing protein" evidence="3">
    <location>
        <begin position="26"/>
        <end position="541"/>
    </location>
</feature>
<evidence type="ECO:0000256" key="1">
    <source>
        <dbReference type="ARBA" id="ARBA00007788"/>
    </source>
</evidence>
<feature type="compositionally biased region" description="Basic and acidic residues" evidence="2">
    <location>
        <begin position="46"/>
        <end position="62"/>
    </location>
</feature>
<name>A0A7S2WVH4_9STRA</name>
<dbReference type="PANTHER" id="PTHR30603">
    <property type="entry name" value="RNA POLYMERASE SIGMA FACTOR RPO"/>
    <property type="match status" value="1"/>
</dbReference>
<dbReference type="NCBIfam" id="TIGR02937">
    <property type="entry name" value="sigma70-ECF"/>
    <property type="match status" value="1"/>
</dbReference>
<feature type="region of interest" description="Disordered" evidence="2">
    <location>
        <begin position="44"/>
        <end position="82"/>
    </location>
</feature>
<dbReference type="SUPFAM" id="SSF88659">
    <property type="entry name" value="Sigma3 and sigma4 domains of RNA polymerase sigma factors"/>
    <property type="match status" value="2"/>
</dbReference>
<dbReference type="EMBL" id="HBHJ01031643">
    <property type="protein sequence ID" value="CAD9709934.1"/>
    <property type="molecule type" value="Transcribed_RNA"/>
</dbReference>
<proteinExistence type="inferred from homology"/>
<evidence type="ECO:0008006" key="5">
    <source>
        <dbReference type="Google" id="ProtNLM"/>
    </source>
</evidence>
<dbReference type="InterPro" id="IPR050239">
    <property type="entry name" value="Sigma-70_RNA_pol_init_factors"/>
</dbReference>
<dbReference type="InterPro" id="IPR013324">
    <property type="entry name" value="RNA_pol_sigma_r3/r4-like"/>
</dbReference>
<evidence type="ECO:0000313" key="4">
    <source>
        <dbReference type="EMBL" id="CAD9709934.1"/>
    </source>
</evidence>
<keyword evidence="3" id="KW-0732">Signal</keyword>
<feature type="signal peptide" evidence="3">
    <location>
        <begin position="1"/>
        <end position="25"/>
    </location>
</feature>